<dbReference type="STRING" id="3880.G7K8Q8"/>
<evidence type="ECO:0000313" key="1">
    <source>
        <dbReference type="EMBL" id="AET00611.2"/>
    </source>
</evidence>
<dbReference type="PANTHER" id="PTHR24299">
    <property type="entry name" value="CYTOCHROME P450 FAMILY 1"/>
    <property type="match status" value="1"/>
</dbReference>
<reference evidence="2" key="3">
    <citation type="submission" date="2015-04" db="UniProtKB">
        <authorList>
            <consortium name="EnsemblPlants"/>
        </authorList>
    </citation>
    <scope>IDENTIFICATION</scope>
    <source>
        <strain evidence="2">cv. Jemalong A17</strain>
    </source>
</reference>
<keyword evidence="3" id="KW-1185">Reference proteome</keyword>
<dbReference type="SUPFAM" id="SSF48264">
    <property type="entry name" value="Cytochrome P450"/>
    <property type="match status" value="1"/>
</dbReference>
<dbReference type="GO" id="GO:0005506">
    <property type="term" value="F:iron ion binding"/>
    <property type="evidence" value="ECO:0007669"/>
    <property type="project" value="InterPro"/>
</dbReference>
<accession>G7K8Q8</accession>
<sequence>MAKEILNTHDSLCCDRSVPDITTTHDHNNFSIVFLPFSPLLQHLRKTCHYHLFSNKNLDASQELRRMKLKDLLNEICIKVV</sequence>
<dbReference type="GO" id="GO:0004497">
    <property type="term" value="F:monooxygenase activity"/>
    <property type="evidence" value="ECO:0007669"/>
    <property type="project" value="InterPro"/>
</dbReference>
<dbReference type="PANTHER" id="PTHR24299:SF59">
    <property type="entry name" value="CYTOCHROME P450 SUPERFAMILY PROTEIN"/>
    <property type="match status" value="1"/>
</dbReference>
<reference evidence="1 3" key="2">
    <citation type="journal article" date="2014" name="BMC Genomics">
        <title>An improved genome release (version Mt4.0) for the model legume Medicago truncatula.</title>
        <authorList>
            <person name="Tang H."/>
            <person name="Krishnakumar V."/>
            <person name="Bidwell S."/>
            <person name="Rosen B."/>
            <person name="Chan A."/>
            <person name="Zhou S."/>
            <person name="Gentzbittel L."/>
            <person name="Childs K.L."/>
            <person name="Yandell M."/>
            <person name="Gundlach H."/>
            <person name="Mayer K.F."/>
            <person name="Schwartz D.C."/>
            <person name="Town C.D."/>
        </authorList>
    </citation>
    <scope>GENOME REANNOTATION</scope>
    <source>
        <strain evidence="2 3">cv. Jemalong A17</strain>
    </source>
</reference>
<organism evidence="1 3">
    <name type="scientific">Medicago truncatula</name>
    <name type="common">Barrel medic</name>
    <name type="synonym">Medicago tribuloides</name>
    <dbReference type="NCBI Taxonomy" id="3880"/>
    <lineage>
        <taxon>Eukaryota</taxon>
        <taxon>Viridiplantae</taxon>
        <taxon>Streptophyta</taxon>
        <taxon>Embryophyta</taxon>
        <taxon>Tracheophyta</taxon>
        <taxon>Spermatophyta</taxon>
        <taxon>Magnoliopsida</taxon>
        <taxon>eudicotyledons</taxon>
        <taxon>Gunneridae</taxon>
        <taxon>Pentapetalae</taxon>
        <taxon>rosids</taxon>
        <taxon>fabids</taxon>
        <taxon>Fabales</taxon>
        <taxon>Fabaceae</taxon>
        <taxon>Papilionoideae</taxon>
        <taxon>50 kb inversion clade</taxon>
        <taxon>NPAAA clade</taxon>
        <taxon>Hologalegina</taxon>
        <taxon>IRL clade</taxon>
        <taxon>Trifolieae</taxon>
        <taxon>Medicago</taxon>
    </lineage>
</organism>
<dbReference type="HOGENOM" id="CLU_2577486_0_0_1"/>
<evidence type="ECO:0000313" key="2">
    <source>
        <dbReference type="EnsemblPlants" id="AET00611"/>
    </source>
</evidence>
<gene>
    <name evidence="1" type="ordered locus">MTR_5g093950</name>
</gene>
<dbReference type="PaxDb" id="3880-AET00611"/>
<evidence type="ECO:0000313" key="3">
    <source>
        <dbReference type="Proteomes" id="UP000002051"/>
    </source>
</evidence>
<accession>A0A0C3XUC2</accession>
<dbReference type="EnsemblPlants" id="AET00611">
    <property type="protein sequence ID" value="AET00611"/>
    <property type="gene ID" value="MTR_5g093950"/>
</dbReference>
<dbReference type="InterPro" id="IPR036396">
    <property type="entry name" value="Cyt_P450_sf"/>
</dbReference>
<name>G7K8Q8_MEDTR</name>
<protein>
    <submittedName>
        <fullName evidence="1">Cytochrome P450 family protein, putative</fullName>
    </submittedName>
</protein>
<dbReference type="AlphaFoldDB" id="G7K8Q8"/>
<dbReference type="GO" id="GO:0020037">
    <property type="term" value="F:heme binding"/>
    <property type="evidence" value="ECO:0007669"/>
    <property type="project" value="InterPro"/>
</dbReference>
<dbReference type="Proteomes" id="UP000002051">
    <property type="component" value="Chromosome 5"/>
</dbReference>
<dbReference type="eggNOG" id="KOG0156">
    <property type="taxonomic scope" value="Eukaryota"/>
</dbReference>
<dbReference type="EMBL" id="CM001221">
    <property type="protein sequence ID" value="AET00611.2"/>
    <property type="molecule type" value="Genomic_DNA"/>
</dbReference>
<reference evidence="1 3" key="1">
    <citation type="journal article" date="2011" name="Nature">
        <title>The Medicago genome provides insight into the evolution of rhizobial symbioses.</title>
        <authorList>
            <person name="Young N.D."/>
            <person name="Debelle F."/>
            <person name="Oldroyd G.E."/>
            <person name="Geurts R."/>
            <person name="Cannon S.B."/>
            <person name="Udvardi M.K."/>
            <person name="Benedito V.A."/>
            <person name="Mayer K.F."/>
            <person name="Gouzy J."/>
            <person name="Schoof H."/>
            <person name="Van de Peer Y."/>
            <person name="Proost S."/>
            <person name="Cook D.R."/>
            <person name="Meyers B.C."/>
            <person name="Spannagl M."/>
            <person name="Cheung F."/>
            <person name="De Mita S."/>
            <person name="Krishnakumar V."/>
            <person name="Gundlach H."/>
            <person name="Zhou S."/>
            <person name="Mudge J."/>
            <person name="Bharti A.K."/>
            <person name="Murray J.D."/>
            <person name="Naoumkina M.A."/>
            <person name="Rosen B."/>
            <person name="Silverstein K.A."/>
            <person name="Tang H."/>
            <person name="Rombauts S."/>
            <person name="Zhao P.X."/>
            <person name="Zhou P."/>
            <person name="Barbe V."/>
            <person name="Bardou P."/>
            <person name="Bechner M."/>
            <person name="Bellec A."/>
            <person name="Berger A."/>
            <person name="Berges H."/>
            <person name="Bidwell S."/>
            <person name="Bisseling T."/>
            <person name="Choisne N."/>
            <person name="Couloux A."/>
            <person name="Denny R."/>
            <person name="Deshpande S."/>
            <person name="Dai X."/>
            <person name="Doyle J.J."/>
            <person name="Dudez A.M."/>
            <person name="Farmer A.D."/>
            <person name="Fouteau S."/>
            <person name="Franken C."/>
            <person name="Gibelin C."/>
            <person name="Gish J."/>
            <person name="Goldstein S."/>
            <person name="Gonzalez A.J."/>
            <person name="Green P.J."/>
            <person name="Hallab A."/>
            <person name="Hartog M."/>
            <person name="Hua A."/>
            <person name="Humphray S.J."/>
            <person name="Jeong D.H."/>
            <person name="Jing Y."/>
            <person name="Jocker A."/>
            <person name="Kenton S.M."/>
            <person name="Kim D.J."/>
            <person name="Klee K."/>
            <person name="Lai H."/>
            <person name="Lang C."/>
            <person name="Lin S."/>
            <person name="Macmil S.L."/>
            <person name="Magdelenat G."/>
            <person name="Matthews L."/>
            <person name="McCorrison J."/>
            <person name="Monaghan E.L."/>
            <person name="Mun J.H."/>
            <person name="Najar F.Z."/>
            <person name="Nicholson C."/>
            <person name="Noirot C."/>
            <person name="O'Bleness M."/>
            <person name="Paule C.R."/>
            <person name="Poulain J."/>
            <person name="Prion F."/>
            <person name="Qin B."/>
            <person name="Qu C."/>
            <person name="Retzel E.F."/>
            <person name="Riddle C."/>
            <person name="Sallet E."/>
            <person name="Samain S."/>
            <person name="Samson N."/>
            <person name="Sanders I."/>
            <person name="Saurat O."/>
            <person name="Scarpelli C."/>
            <person name="Schiex T."/>
            <person name="Segurens B."/>
            <person name="Severin A.J."/>
            <person name="Sherrier D.J."/>
            <person name="Shi R."/>
            <person name="Sims S."/>
            <person name="Singer S.R."/>
            <person name="Sinharoy S."/>
            <person name="Sterck L."/>
            <person name="Viollet A."/>
            <person name="Wang B.B."/>
            <person name="Wang K."/>
            <person name="Wang M."/>
            <person name="Wang X."/>
            <person name="Warfsmann J."/>
            <person name="Weissenbach J."/>
            <person name="White D.D."/>
            <person name="White J.D."/>
            <person name="Wiley G.B."/>
            <person name="Wincker P."/>
            <person name="Xing Y."/>
            <person name="Yang L."/>
            <person name="Yao Z."/>
            <person name="Ying F."/>
            <person name="Zhai J."/>
            <person name="Zhou L."/>
            <person name="Zuber A."/>
            <person name="Denarie J."/>
            <person name="Dixon R.A."/>
            <person name="May G.D."/>
            <person name="Schwartz D.C."/>
            <person name="Rogers J."/>
            <person name="Quetier F."/>
            <person name="Town C.D."/>
            <person name="Roe B.A."/>
        </authorList>
    </citation>
    <scope>NUCLEOTIDE SEQUENCE [LARGE SCALE GENOMIC DNA]</scope>
    <source>
        <strain evidence="1">A17</strain>
        <strain evidence="2 3">cv. Jemalong A17</strain>
    </source>
</reference>
<dbReference type="GO" id="GO:0016705">
    <property type="term" value="F:oxidoreductase activity, acting on paired donors, with incorporation or reduction of molecular oxygen"/>
    <property type="evidence" value="ECO:0007669"/>
    <property type="project" value="InterPro"/>
</dbReference>
<proteinExistence type="predicted"/>